<evidence type="ECO:0000259" key="1">
    <source>
        <dbReference type="Pfam" id="PF03869"/>
    </source>
</evidence>
<evidence type="ECO:0000313" key="2">
    <source>
        <dbReference type="EMBL" id="AQZ50548.1"/>
    </source>
</evidence>
<dbReference type="SUPFAM" id="SSF47598">
    <property type="entry name" value="Ribbon-helix-helix"/>
    <property type="match status" value="1"/>
</dbReference>
<dbReference type="Proteomes" id="UP000191135">
    <property type="component" value="Chromosome"/>
</dbReference>
<dbReference type="Gene3D" id="1.10.1220.10">
    <property type="entry name" value="Met repressor-like"/>
    <property type="match status" value="1"/>
</dbReference>
<dbReference type="KEGG" id="mmed:Mame_01178"/>
<dbReference type="RefSeq" id="WP_018066052.1">
    <property type="nucleotide sequence ID" value="NZ_AQWH01000019.1"/>
</dbReference>
<protein>
    <submittedName>
        <fullName evidence="2">Mnt</fullName>
    </submittedName>
</protein>
<evidence type="ECO:0000313" key="3">
    <source>
        <dbReference type="Proteomes" id="UP000191135"/>
    </source>
</evidence>
<dbReference type="GO" id="GO:0003677">
    <property type="term" value="F:DNA binding"/>
    <property type="evidence" value="ECO:0007669"/>
    <property type="project" value="InterPro"/>
</dbReference>
<sequence>MARNDPQLKLRLTEELKDKIVEAAKANGRSVNSEIAYRLEESLLFEEMQQEAFAPLSDDYIKRELDWQPVDGDQPITRSEHLAITGVMLDQHFQQFGAEMITQIKKLLEKK</sequence>
<proteinExistence type="predicted"/>
<dbReference type="STRING" id="1122214.Mame_01178"/>
<gene>
    <name evidence="2" type="ORF">Mame_01178</name>
</gene>
<feature type="domain" description="Arc-like DNA binding" evidence="1">
    <location>
        <begin position="2"/>
        <end position="45"/>
    </location>
</feature>
<dbReference type="EMBL" id="CP020330">
    <property type="protein sequence ID" value="AQZ50548.1"/>
    <property type="molecule type" value="Genomic_DNA"/>
</dbReference>
<dbReference type="AlphaFoldDB" id="A0A1U9YYP7"/>
<dbReference type="GO" id="GO:0006355">
    <property type="term" value="P:regulation of DNA-templated transcription"/>
    <property type="evidence" value="ECO:0007669"/>
    <property type="project" value="InterPro"/>
</dbReference>
<accession>A0A1U9YYP7</accession>
<dbReference type="OrthoDB" id="6890552at2"/>
<reference evidence="2 3" key="1">
    <citation type="submission" date="2017-03" db="EMBL/GenBank/DDBJ databases">
        <title>Foreign affairs: Plasmid Transfer between Roseobacters and Rhizobia.</title>
        <authorList>
            <person name="Bartling P."/>
            <person name="Bunk B."/>
            <person name="Overmann J."/>
            <person name="Brinkmann H."/>
            <person name="Petersen J."/>
        </authorList>
    </citation>
    <scope>NUCLEOTIDE SEQUENCE [LARGE SCALE GENOMIC DNA]</scope>
    <source>
        <strain evidence="2 3">MACL11</strain>
    </source>
</reference>
<dbReference type="InterPro" id="IPR010985">
    <property type="entry name" value="Ribbon_hlx_hlx"/>
</dbReference>
<dbReference type="Pfam" id="PF03869">
    <property type="entry name" value="Arc"/>
    <property type="match status" value="1"/>
</dbReference>
<dbReference type="InterPro" id="IPR005569">
    <property type="entry name" value="Arc_DNA-bd_dom"/>
</dbReference>
<dbReference type="InterPro" id="IPR013321">
    <property type="entry name" value="Arc_rbn_hlx_hlx"/>
</dbReference>
<name>A0A1U9YYP7_9HYPH</name>
<organism evidence="2 3">
    <name type="scientific">Martelella mediterranea DSM 17316</name>
    <dbReference type="NCBI Taxonomy" id="1122214"/>
    <lineage>
        <taxon>Bacteria</taxon>
        <taxon>Pseudomonadati</taxon>
        <taxon>Pseudomonadota</taxon>
        <taxon>Alphaproteobacteria</taxon>
        <taxon>Hyphomicrobiales</taxon>
        <taxon>Aurantimonadaceae</taxon>
        <taxon>Martelella</taxon>
    </lineage>
</organism>
<keyword evidence="3" id="KW-1185">Reference proteome</keyword>